<reference evidence="2" key="1">
    <citation type="journal article" date="2019" name="Int. J. Syst. Evol. Microbiol.">
        <title>The Global Catalogue of Microorganisms (GCM) 10K type strain sequencing project: providing services to taxonomists for standard genome sequencing and annotation.</title>
        <authorList>
            <consortium name="The Broad Institute Genomics Platform"/>
            <consortium name="The Broad Institute Genome Sequencing Center for Infectious Disease"/>
            <person name="Wu L."/>
            <person name="Ma J."/>
        </authorList>
    </citation>
    <scope>NUCLEOTIDE SEQUENCE [LARGE SCALE GENOMIC DNA]</scope>
    <source>
        <strain evidence="2">CCUG 60529</strain>
    </source>
</reference>
<gene>
    <name evidence="1" type="ORF">ACFQ0I_02460</name>
</gene>
<dbReference type="Proteomes" id="UP001597011">
    <property type="component" value="Unassembled WGS sequence"/>
</dbReference>
<evidence type="ECO:0000313" key="2">
    <source>
        <dbReference type="Proteomes" id="UP001597011"/>
    </source>
</evidence>
<organism evidence="1 2">
    <name type="scientific">Mariniflexile aquimaris</name>
    <dbReference type="NCBI Taxonomy" id="881009"/>
    <lineage>
        <taxon>Bacteria</taxon>
        <taxon>Pseudomonadati</taxon>
        <taxon>Bacteroidota</taxon>
        <taxon>Flavobacteriia</taxon>
        <taxon>Flavobacteriales</taxon>
        <taxon>Flavobacteriaceae</taxon>
        <taxon>Mariniflexile</taxon>
    </lineage>
</organism>
<accession>A0ABW3BQ87</accession>
<dbReference type="RefSeq" id="WP_379939029.1">
    <property type="nucleotide sequence ID" value="NZ_JBHTIB010000002.1"/>
</dbReference>
<comment type="caution">
    <text evidence="1">The sequence shown here is derived from an EMBL/GenBank/DDBJ whole genome shotgun (WGS) entry which is preliminary data.</text>
</comment>
<sequence>MLKINALLLTVTLSFFSLFLNKTESNLSFKAVNHSHDIKIDHSINACAISASNTIVEFFNFDKLKKQSQTNYLESFKPSNKVLVKNNTCYLKDCDFFNLNLTIREIVFPFHSFL</sequence>
<evidence type="ECO:0008006" key="3">
    <source>
        <dbReference type="Google" id="ProtNLM"/>
    </source>
</evidence>
<keyword evidence="2" id="KW-1185">Reference proteome</keyword>
<protein>
    <recommendedName>
        <fullName evidence="3">Pentapeptide repeat protein</fullName>
    </recommendedName>
</protein>
<name>A0ABW3BQ87_9FLAO</name>
<proteinExistence type="predicted"/>
<evidence type="ECO:0000313" key="1">
    <source>
        <dbReference type="EMBL" id="MFD0834612.1"/>
    </source>
</evidence>
<dbReference type="EMBL" id="JBHTIB010000002">
    <property type="protein sequence ID" value="MFD0834612.1"/>
    <property type="molecule type" value="Genomic_DNA"/>
</dbReference>